<feature type="repeat" description="WD" evidence="4">
    <location>
        <begin position="411"/>
        <end position="442"/>
    </location>
</feature>
<evidence type="ECO:0000313" key="6">
    <source>
        <dbReference type="EMBL" id="VDD75189.1"/>
    </source>
</evidence>
<evidence type="ECO:0000313" key="7">
    <source>
        <dbReference type="Proteomes" id="UP000267029"/>
    </source>
</evidence>
<dbReference type="PROSITE" id="PS50294">
    <property type="entry name" value="WD_REPEATS_REGION"/>
    <property type="match status" value="3"/>
</dbReference>
<feature type="compositionally biased region" description="Polar residues" evidence="5">
    <location>
        <begin position="97"/>
        <end position="107"/>
    </location>
</feature>
<organism evidence="6 7">
    <name type="scientific">Mesocestoides corti</name>
    <name type="common">Flatworm</name>
    <dbReference type="NCBI Taxonomy" id="53468"/>
    <lineage>
        <taxon>Eukaryota</taxon>
        <taxon>Metazoa</taxon>
        <taxon>Spiralia</taxon>
        <taxon>Lophotrochozoa</taxon>
        <taxon>Platyhelminthes</taxon>
        <taxon>Cestoda</taxon>
        <taxon>Eucestoda</taxon>
        <taxon>Cyclophyllidea</taxon>
        <taxon>Mesocestoididae</taxon>
        <taxon>Mesocestoides</taxon>
    </lineage>
</organism>
<feature type="compositionally biased region" description="Basic and acidic residues" evidence="5">
    <location>
        <begin position="1"/>
        <end position="24"/>
    </location>
</feature>
<dbReference type="Gene3D" id="2.130.10.10">
    <property type="entry name" value="YVTN repeat-like/Quinoprotein amine dehydrogenase"/>
    <property type="match status" value="3"/>
</dbReference>
<evidence type="ECO:0000256" key="1">
    <source>
        <dbReference type="ARBA" id="ARBA00021207"/>
    </source>
</evidence>
<dbReference type="InterPro" id="IPR036322">
    <property type="entry name" value="WD40_repeat_dom_sf"/>
</dbReference>
<dbReference type="Pfam" id="PF00400">
    <property type="entry name" value="WD40"/>
    <property type="match status" value="4"/>
</dbReference>
<feature type="region of interest" description="Disordered" evidence="5">
    <location>
        <begin position="95"/>
        <end position="117"/>
    </location>
</feature>
<dbReference type="PANTHER" id="PTHR14221">
    <property type="entry name" value="WD REPEAT DOMAIN 44"/>
    <property type="match status" value="1"/>
</dbReference>
<dbReference type="InterPro" id="IPR040324">
    <property type="entry name" value="WDR44/Dgr2"/>
</dbReference>
<dbReference type="AlphaFoldDB" id="A0A0R3U3M9"/>
<accession>A0A0R3U3M9</accession>
<feature type="repeat" description="WD" evidence="4">
    <location>
        <begin position="555"/>
        <end position="595"/>
    </location>
</feature>
<dbReference type="PANTHER" id="PTHR14221:SF0">
    <property type="entry name" value="WD REPEAT-CONTAINING PROTEIN 44"/>
    <property type="match status" value="1"/>
</dbReference>
<reference evidence="6 7" key="1">
    <citation type="submission" date="2018-10" db="EMBL/GenBank/DDBJ databases">
        <authorList>
            <consortium name="Pathogen Informatics"/>
        </authorList>
    </citation>
    <scope>NUCLEOTIDE SEQUENCE [LARGE SCALE GENOMIC DNA]</scope>
</reference>
<evidence type="ECO:0000256" key="5">
    <source>
        <dbReference type="SAM" id="MobiDB-lite"/>
    </source>
</evidence>
<protein>
    <recommendedName>
        <fullName evidence="1">WD repeat-containing protein 44</fullName>
    </recommendedName>
</protein>
<dbReference type="SUPFAM" id="SSF50978">
    <property type="entry name" value="WD40 repeat-like"/>
    <property type="match status" value="1"/>
</dbReference>
<dbReference type="InterPro" id="IPR015943">
    <property type="entry name" value="WD40/YVTN_repeat-like_dom_sf"/>
</dbReference>
<proteinExistence type="predicted"/>
<dbReference type="EMBL" id="UXSR01000136">
    <property type="protein sequence ID" value="VDD75189.1"/>
    <property type="molecule type" value="Genomic_DNA"/>
</dbReference>
<keyword evidence="7" id="KW-1185">Reference proteome</keyword>
<keyword evidence="3" id="KW-0677">Repeat</keyword>
<dbReference type="SMART" id="SM00320">
    <property type="entry name" value="WD40"/>
    <property type="match status" value="7"/>
</dbReference>
<dbReference type="InterPro" id="IPR001680">
    <property type="entry name" value="WD40_rpt"/>
</dbReference>
<keyword evidence="2 4" id="KW-0853">WD repeat</keyword>
<evidence type="ECO:0000256" key="3">
    <source>
        <dbReference type="ARBA" id="ARBA00022737"/>
    </source>
</evidence>
<feature type="compositionally biased region" description="Polar residues" evidence="5">
    <location>
        <begin position="38"/>
        <end position="51"/>
    </location>
</feature>
<feature type="region of interest" description="Disordered" evidence="5">
    <location>
        <begin position="1"/>
        <end position="55"/>
    </location>
</feature>
<dbReference type="Proteomes" id="UP000267029">
    <property type="component" value="Unassembled WGS sequence"/>
</dbReference>
<dbReference type="PROSITE" id="PS50082">
    <property type="entry name" value="WD_REPEATS_2"/>
    <property type="match status" value="3"/>
</dbReference>
<gene>
    <name evidence="6" type="ORF">MCOS_LOCUS1192</name>
</gene>
<evidence type="ECO:0000256" key="4">
    <source>
        <dbReference type="PROSITE-ProRule" id="PRU00221"/>
    </source>
</evidence>
<evidence type="ECO:0000256" key="2">
    <source>
        <dbReference type="ARBA" id="ARBA00022574"/>
    </source>
</evidence>
<dbReference type="OrthoDB" id="20550at2759"/>
<name>A0A0R3U3M9_MESCO</name>
<dbReference type="STRING" id="53468.A0A0R3U3M9"/>
<feature type="repeat" description="WD" evidence="4">
    <location>
        <begin position="595"/>
        <end position="629"/>
    </location>
</feature>
<sequence length="897" mass="99625">MTPECDSRRNRIESLKKSARKFDQPSDIPPYPHFDSLEPSSSVAPILTSGTYDPVLSDRATTSSFRLLSRTFPEKSSFFPRSSLQSSGFLFNDDGDSSSNVRSRTTQPSCFSPPPYPPPKIVPALPFGRPSPMSSAPEVSLRRNHPNKDDYVKSWSLDAARYRPQVLLNEQRLSLLVSPRGPLPMEPLLDRSESSELGDVGADPLMHRTTTTTDTLQPSRATGQPAFEASQVSLPSTRQVKAAAATLPASTVNPMSLDYRTRTLRCSWTKMPLGKSSKPNVAGFRFCYLLTLPPVFFVSLPAFMILCSNQPSYSSASSLQSGVDVEKLDSERGGAHRNPNKLSGIRRLQTAFRGAMNAVRSATKTKIFSQDEPSSDEDDEVIGNQGIRLRCSRKIKSHREFLQIKLVQKMDNDHIGAIWAMRSSPCGRLLATAGYDRNIRIWVLRQWHNHFRTMLQSTANQMHEGGEVPSNLNAPSQLPVDDLDIESLSMTSASLSTGRTDDGASSCSSSGVMDAAAGSVRSRGEVNPSDLVLGSGGNTEVRRSPFYHPQPLLVYRGHEGVVTELAWSKNLFLLSTGMDRQVRLWHISRSECLCAFSHNDTVPAIVFHPKDDRYFLSGSLDGKLRLWNIPDKKVRFWVDVPLPSSLPPPSFPSSDRGLSPEPKTIITCATFACDSTKVVVGSYDGRVMFFNTELTYITFIAVKSVSGRSQQCRVTAIEVDPTDSNKVLVTSNDSRVRLIDARDYHTLCKYRGFLNETSQIRASFSATGRYIISGSENCFFYIWRKQMDFLNVSRFSSSRKDRNNCWEAIKAHDAVVTVAVFLPNPDLLLDKRLRRWNSARRRAGVDHALRMKMASKVSTYWGEVIVSADCNGCIRVFKNRAPLATPLANAGNNREGS</sequence>